<dbReference type="AlphaFoldDB" id="A0A0S4JW48"/>
<evidence type="ECO:0000313" key="3">
    <source>
        <dbReference type="EMBL" id="CUG92794.1"/>
    </source>
</evidence>
<sequence length="304" mass="33700">TSALQRRCLCPCVLRSLLFFLCLLALSIGLGVGTKGASCAYAPIIIAALYFLYAVVLVVLRPHRLFSDVVLAPVSSALFGAMWVCKYVGSSTSVLETVLSVVQITQMLLRLLALFREWEWRELVPEPAEHADAARGNLNDMKEEEEMDDVSLGECEMEPPEHEHEDDVAFWDEDGAPIAPPSNEDEDLPPPPPPLMPLRATSDINNNEKASRKNKRFARTAKKRANLLLSTTQVTMQPIVVVARQRRSLNPPNNGLSLTTTMMRDEDDHDVGAMMTHDISLLLPEANCDGALPQTRTSLFFNET</sequence>
<feature type="non-terminal residue" evidence="3">
    <location>
        <position position="1"/>
    </location>
</feature>
<organism evidence="3 4">
    <name type="scientific">Bodo saltans</name>
    <name type="common">Flagellated protozoan</name>
    <dbReference type="NCBI Taxonomy" id="75058"/>
    <lineage>
        <taxon>Eukaryota</taxon>
        <taxon>Discoba</taxon>
        <taxon>Euglenozoa</taxon>
        <taxon>Kinetoplastea</taxon>
        <taxon>Metakinetoplastina</taxon>
        <taxon>Eubodonida</taxon>
        <taxon>Bodonidae</taxon>
        <taxon>Bodo</taxon>
    </lineage>
</organism>
<accession>A0A0S4JW48</accession>
<feature type="transmembrane region" description="Helical" evidence="2">
    <location>
        <begin position="40"/>
        <end position="60"/>
    </location>
</feature>
<evidence type="ECO:0000256" key="2">
    <source>
        <dbReference type="SAM" id="Phobius"/>
    </source>
</evidence>
<keyword evidence="4" id="KW-1185">Reference proteome</keyword>
<evidence type="ECO:0000313" key="4">
    <source>
        <dbReference type="Proteomes" id="UP000051952"/>
    </source>
</evidence>
<name>A0A0S4JW48_BODSA</name>
<keyword evidence="2" id="KW-0472">Membrane</keyword>
<reference evidence="4" key="1">
    <citation type="submission" date="2015-09" db="EMBL/GenBank/DDBJ databases">
        <authorList>
            <consortium name="Pathogen Informatics"/>
        </authorList>
    </citation>
    <scope>NUCLEOTIDE SEQUENCE [LARGE SCALE GENOMIC DNA]</scope>
    <source>
        <strain evidence="4">Lake Konstanz</strain>
    </source>
</reference>
<evidence type="ECO:0000256" key="1">
    <source>
        <dbReference type="SAM" id="MobiDB-lite"/>
    </source>
</evidence>
<keyword evidence="2" id="KW-0812">Transmembrane</keyword>
<feature type="transmembrane region" description="Helical" evidence="2">
    <location>
        <begin position="12"/>
        <end position="34"/>
    </location>
</feature>
<gene>
    <name evidence="3" type="ORF">BSAL_39395</name>
</gene>
<feature type="transmembrane region" description="Helical" evidence="2">
    <location>
        <begin position="69"/>
        <end position="89"/>
    </location>
</feature>
<dbReference type="Proteomes" id="UP000051952">
    <property type="component" value="Unassembled WGS sequence"/>
</dbReference>
<protein>
    <submittedName>
        <fullName evidence="3">Membrane-associated protein, putative</fullName>
    </submittedName>
</protein>
<dbReference type="EMBL" id="CYKH01002087">
    <property type="protein sequence ID" value="CUG92794.1"/>
    <property type="molecule type" value="Genomic_DNA"/>
</dbReference>
<keyword evidence="2" id="KW-1133">Transmembrane helix</keyword>
<proteinExistence type="predicted"/>
<dbReference type="VEuPathDB" id="TriTrypDB:BSAL_39395"/>
<feature type="region of interest" description="Disordered" evidence="1">
    <location>
        <begin position="172"/>
        <end position="192"/>
    </location>
</feature>